<dbReference type="AlphaFoldDB" id="A0A3D9L7I9"/>
<keyword evidence="3" id="KW-1185">Reference proteome</keyword>
<name>A0A3D9L7I9_MARFU</name>
<protein>
    <submittedName>
        <fullName evidence="2">Uncharacterized protein</fullName>
    </submittedName>
</protein>
<keyword evidence="1" id="KW-0175">Coiled coil</keyword>
<proteinExistence type="predicted"/>
<dbReference type="RefSeq" id="WP_170147906.1">
    <property type="nucleotide sequence ID" value="NZ_QREG01000004.1"/>
</dbReference>
<dbReference type="EMBL" id="QREG01000004">
    <property type="protein sequence ID" value="REE01081.1"/>
    <property type="molecule type" value="Genomic_DNA"/>
</dbReference>
<accession>A0A3D9L7I9</accession>
<evidence type="ECO:0000256" key="1">
    <source>
        <dbReference type="SAM" id="Coils"/>
    </source>
</evidence>
<sequence>MSTLKVQGQLRSLMDSLVEEEKRLNKQRLEAEKIARSMGLQIDWYSGKLSKRD</sequence>
<evidence type="ECO:0000313" key="2">
    <source>
        <dbReference type="EMBL" id="REE01081.1"/>
    </source>
</evidence>
<dbReference type="Proteomes" id="UP000256779">
    <property type="component" value="Unassembled WGS sequence"/>
</dbReference>
<gene>
    <name evidence="2" type="ORF">C7460_104101</name>
</gene>
<organism evidence="2 3">
    <name type="scientific">Marinoscillum furvescens DSM 4134</name>
    <dbReference type="NCBI Taxonomy" id="1122208"/>
    <lineage>
        <taxon>Bacteria</taxon>
        <taxon>Pseudomonadati</taxon>
        <taxon>Bacteroidota</taxon>
        <taxon>Cytophagia</taxon>
        <taxon>Cytophagales</taxon>
        <taxon>Reichenbachiellaceae</taxon>
        <taxon>Marinoscillum</taxon>
    </lineage>
</organism>
<reference evidence="2 3" key="1">
    <citation type="submission" date="2018-07" db="EMBL/GenBank/DDBJ databases">
        <title>Genomic Encyclopedia of Type Strains, Phase IV (KMG-IV): sequencing the most valuable type-strain genomes for metagenomic binning, comparative biology and taxonomic classification.</title>
        <authorList>
            <person name="Goeker M."/>
        </authorList>
    </citation>
    <scope>NUCLEOTIDE SEQUENCE [LARGE SCALE GENOMIC DNA]</scope>
    <source>
        <strain evidence="2 3">DSM 4134</strain>
    </source>
</reference>
<comment type="caution">
    <text evidence="2">The sequence shown here is derived from an EMBL/GenBank/DDBJ whole genome shotgun (WGS) entry which is preliminary data.</text>
</comment>
<evidence type="ECO:0000313" key="3">
    <source>
        <dbReference type="Proteomes" id="UP000256779"/>
    </source>
</evidence>
<feature type="coiled-coil region" evidence="1">
    <location>
        <begin position="10"/>
        <end position="37"/>
    </location>
</feature>